<evidence type="ECO:0008006" key="4">
    <source>
        <dbReference type="Google" id="ProtNLM"/>
    </source>
</evidence>
<evidence type="ECO:0000313" key="2">
    <source>
        <dbReference type="EMBL" id="MBK5927806.1"/>
    </source>
</evidence>
<organism evidence="2 3">
    <name type="scientific">Rhodobaculum claviforme</name>
    <dbReference type="NCBI Taxonomy" id="1549854"/>
    <lineage>
        <taxon>Bacteria</taxon>
        <taxon>Pseudomonadati</taxon>
        <taxon>Pseudomonadota</taxon>
        <taxon>Alphaproteobacteria</taxon>
        <taxon>Rhodobacterales</taxon>
        <taxon>Paracoccaceae</taxon>
        <taxon>Rhodobaculum</taxon>
    </lineage>
</organism>
<dbReference type="EMBL" id="NHSD01000275">
    <property type="protein sequence ID" value="MBK5927806.1"/>
    <property type="molecule type" value="Genomic_DNA"/>
</dbReference>
<keyword evidence="3" id="KW-1185">Reference proteome</keyword>
<keyword evidence="1" id="KW-1133">Transmembrane helix</keyword>
<dbReference type="InterPro" id="IPR016035">
    <property type="entry name" value="Acyl_Trfase/lysoPLipase"/>
</dbReference>
<protein>
    <recommendedName>
        <fullName evidence="4">Patatin-like phospholipase</fullName>
    </recommendedName>
</protein>
<reference evidence="2" key="2">
    <citation type="journal article" date="2020" name="Microorganisms">
        <title>Osmotic Adaptation and Compatible Solute Biosynthesis of Phototrophic Bacteria as Revealed from Genome Analyses.</title>
        <authorList>
            <person name="Imhoff J.F."/>
            <person name="Rahn T."/>
            <person name="Kunzel S."/>
            <person name="Keller A."/>
            <person name="Neulinger S.C."/>
        </authorList>
    </citation>
    <scope>NUCLEOTIDE SEQUENCE</scope>
    <source>
        <strain evidence="2">LMG 28126</strain>
    </source>
</reference>
<reference evidence="2" key="1">
    <citation type="submission" date="2017-05" db="EMBL/GenBank/DDBJ databases">
        <authorList>
            <person name="Imhoff J.F."/>
            <person name="Rahn T."/>
            <person name="Kuenzel S."/>
            <person name="Neulinger S.C."/>
        </authorList>
    </citation>
    <scope>NUCLEOTIDE SEQUENCE</scope>
    <source>
        <strain evidence="2">LMG 28126</strain>
    </source>
</reference>
<accession>A0A934TLS5</accession>
<sequence>MGVAQVMALSGTGGWGPAAVALVLALLAMVGAIRLWVQTGAAWFMLLIVLTTAVALLAQIPVLLLVIAVILGGGLLVRRLVPFRQTIPGIPAARYGAPIRPNEPHPEPDLPAAPLIAPEAALEAWRARHEGTPDKPRLVLLALSGGGYRATFWTAAVLDALFRRDGRFAPADAPETARLDGLVDAVRVIAGASGGMVTGGYVAELAARHATGADPGTLVGMLEADIDSFQAQDPPTMPPGMPAPRAHRVRIPRDSLSAVAWQLLRDLGGMFSPWATTRDRGRVLEAQWRTLSIPFHDVREQEADGLRPSLIFSPMLVESGAPAFISNLRLADFRTHYHNADGRSDADEHSAELFRILPDAYGRTGTDGGAGLTIATAARLSATFPYVLPAVSLPCKPHRRVVDAGYYDNYGIDVVTGLLNADAVRDWVIENCSGVLVIALRAFPDQPTTVPTAPLPRLFWWLTSPVEAMFNARGSSQTFRNREQLRLTRELYGAARAARDPAIPPGQWQQAGRDFVDIVTFTCDTDASMSWHLSDADMAAMQAAAEQMTRPDAPEMARLLRIWGHAADRQAKSTAVSLVVV</sequence>
<keyword evidence="1" id="KW-0472">Membrane</keyword>
<keyword evidence="1" id="KW-0812">Transmembrane</keyword>
<gene>
    <name evidence="2" type="ORF">CCR87_10770</name>
</gene>
<comment type="caution">
    <text evidence="2">The sequence shown here is derived from an EMBL/GenBank/DDBJ whole genome shotgun (WGS) entry which is preliminary data.</text>
</comment>
<evidence type="ECO:0000256" key="1">
    <source>
        <dbReference type="SAM" id="Phobius"/>
    </source>
</evidence>
<dbReference type="AlphaFoldDB" id="A0A934TLS5"/>
<evidence type="ECO:0000313" key="3">
    <source>
        <dbReference type="Proteomes" id="UP000706333"/>
    </source>
</evidence>
<dbReference type="Gene3D" id="3.40.1090.10">
    <property type="entry name" value="Cytosolic phospholipase A2 catalytic domain"/>
    <property type="match status" value="1"/>
</dbReference>
<name>A0A934TLS5_9RHOB</name>
<dbReference type="Proteomes" id="UP000706333">
    <property type="component" value="Unassembled WGS sequence"/>
</dbReference>
<feature type="transmembrane region" description="Helical" evidence="1">
    <location>
        <begin position="44"/>
        <end position="77"/>
    </location>
</feature>
<dbReference type="SUPFAM" id="SSF52151">
    <property type="entry name" value="FabD/lysophospholipase-like"/>
    <property type="match status" value="1"/>
</dbReference>
<feature type="transmembrane region" description="Helical" evidence="1">
    <location>
        <begin position="15"/>
        <end position="37"/>
    </location>
</feature>
<proteinExistence type="predicted"/>